<reference evidence="1" key="1">
    <citation type="journal article" date="2021" name="Proc. Natl. Acad. Sci. U.S.A.">
        <title>A Catalog of Tens of Thousands of Viruses from Human Metagenomes Reveals Hidden Associations with Chronic Diseases.</title>
        <authorList>
            <person name="Tisza M.J."/>
            <person name="Buck C.B."/>
        </authorList>
    </citation>
    <scope>NUCLEOTIDE SEQUENCE</scope>
    <source>
        <strain evidence="1">Ctkyp1</strain>
    </source>
</reference>
<accession>A0A8S5P642</accession>
<evidence type="ECO:0000313" key="1">
    <source>
        <dbReference type="EMBL" id="DAE01652.1"/>
    </source>
</evidence>
<organism evidence="1">
    <name type="scientific">Siphoviridae sp. ctkyp1</name>
    <dbReference type="NCBI Taxonomy" id="2825646"/>
    <lineage>
        <taxon>Viruses</taxon>
        <taxon>Duplodnaviria</taxon>
        <taxon>Heunggongvirae</taxon>
        <taxon>Uroviricota</taxon>
        <taxon>Caudoviricetes</taxon>
    </lineage>
</organism>
<name>A0A8S5P642_9CAUD</name>
<proteinExistence type="predicted"/>
<sequence>MYFDCINFDRCDSGKFGKYMACIGRCENCPYYESVKDYFKKRGENYEDYIPGWNNQSSV</sequence>
<dbReference type="EMBL" id="BK015328">
    <property type="protein sequence ID" value="DAE01652.1"/>
    <property type="molecule type" value="Genomic_DNA"/>
</dbReference>
<protein>
    <submittedName>
        <fullName evidence="1">Uncharacterized protein</fullName>
    </submittedName>
</protein>